<comment type="caution">
    <text evidence="3">The sequence shown here is derived from an EMBL/GenBank/DDBJ whole genome shotgun (WGS) entry which is preliminary data.</text>
</comment>
<feature type="domain" description="F-box" evidence="2">
    <location>
        <begin position="7"/>
        <end position="47"/>
    </location>
</feature>
<dbReference type="SUPFAM" id="SSF81383">
    <property type="entry name" value="F-box domain"/>
    <property type="match status" value="1"/>
</dbReference>
<evidence type="ECO:0000313" key="3">
    <source>
        <dbReference type="EMBL" id="KAG2238090.1"/>
    </source>
</evidence>
<dbReference type="Proteomes" id="UP000886595">
    <property type="component" value="Unassembled WGS sequence"/>
</dbReference>
<dbReference type="Gene3D" id="1.20.1280.50">
    <property type="match status" value="1"/>
</dbReference>
<dbReference type="EMBL" id="JAAMPC010001636">
    <property type="protein sequence ID" value="KAG2238090.1"/>
    <property type="molecule type" value="Genomic_DNA"/>
</dbReference>
<sequence>MMMEWVVPHDVVELILERVPVRSLLRFKCVSKQWKSTIESRRFQERQLKQRGGDPPDVLLVSYRSDYESLRTLVLGSSSPVKIPTPWDNMEEENTTTKKYSAAVNSCDGLVCLYYPFHSEIGLDNATTCEVFDFSANAWRYVTPSAPYRVAPFAPPVFVDGSLHWFTDCEETKILSFDLHTETFQVISKAPFPANSHDDDNPYGILLCDLDNRLCVSHKTDSNQVIWSFNSSNKTWLKIFSIDVVMTSFFYGCPTSSCPFAPLALLDAENKKKDLLFYDPTRNKAQPSERGIPLWMCNDNIPPDAVKAAMGEIREVMTQYASCADPTESAARKERIRQAEAQGQIETSAVQMVKASMARDTTGPAPPPTLATSAQEQLPIVDRLGPINLASNERVPAADRLGPLVLRDEDEEPRREDITMMVQARKPGRPPGKRKVAEPCSNKELCSRKRKLQQPRPAPGQEKTGLGRAKQGKWRSKAKARALRINERSRGRQHLR</sequence>
<dbReference type="SUPFAM" id="SSF50965">
    <property type="entry name" value="Galactose oxidase, central domain"/>
    <property type="match status" value="1"/>
</dbReference>
<dbReference type="PANTHER" id="PTHR31672:SF13">
    <property type="entry name" value="F-BOX PROTEIN CPR30-LIKE"/>
    <property type="match status" value="1"/>
</dbReference>
<keyword evidence="4" id="KW-1185">Reference proteome</keyword>
<dbReference type="Pfam" id="PF07734">
    <property type="entry name" value="FBA_1"/>
    <property type="match status" value="1"/>
</dbReference>
<dbReference type="InterPro" id="IPR011043">
    <property type="entry name" value="Gal_Oxase/kelch_b-propeller"/>
</dbReference>
<dbReference type="InterPro" id="IPR017451">
    <property type="entry name" value="F-box-assoc_interact_dom"/>
</dbReference>
<evidence type="ECO:0000256" key="1">
    <source>
        <dbReference type="SAM" id="MobiDB-lite"/>
    </source>
</evidence>
<feature type="region of interest" description="Disordered" evidence="1">
    <location>
        <begin position="405"/>
        <end position="496"/>
    </location>
</feature>
<evidence type="ECO:0000259" key="2">
    <source>
        <dbReference type="SMART" id="SM00256"/>
    </source>
</evidence>
<dbReference type="CDD" id="cd22157">
    <property type="entry name" value="F-box_AtFBW1-like"/>
    <property type="match status" value="1"/>
</dbReference>
<dbReference type="PANTHER" id="PTHR31672">
    <property type="entry name" value="BNACNNG10540D PROTEIN"/>
    <property type="match status" value="1"/>
</dbReference>
<dbReference type="AlphaFoldDB" id="A0A8X7NR58"/>
<organism evidence="3 4">
    <name type="scientific">Brassica carinata</name>
    <name type="common">Ethiopian mustard</name>
    <name type="synonym">Abyssinian cabbage</name>
    <dbReference type="NCBI Taxonomy" id="52824"/>
    <lineage>
        <taxon>Eukaryota</taxon>
        <taxon>Viridiplantae</taxon>
        <taxon>Streptophyta</taxon>
        <taxon>Embryophyta</taxon>
        <taxon>Tracheophyta</taxon>
        <taxon>Spermatophyta</taxon>
        <taxon>Magnoliopsida</taxon>
        <taxon>eudicotyledons</taxon>
        <taxon>Gunneridae</taxon>
        <taxon>Pentapetalae</taxon>
        <taxon>rosids</taxon>
        <taxon>malvids</taxon>
        <taxon>Brassicales</taxon>
        <taxon>Brassicaceae</taxon>
        <taxon>Brassiceae</taxon>
        <taxon>Brassica</taxon>
    </lineage>
</organism>
<gene>
    <name evidence="3" type="ORF">Bca52824_092663</name>
</gene>
<reference evidence="3 4" key="1">
    <citation type="submission" date="2020-02" db="EMBL/GenBank/DDBJ databases">
        <authorList>
            <person name="Ma Q."/>
            <person name="Huang Y."/>
            <person name="Song X."/>
            <person name="Pei D."/>
        </authorList>
    </citation>
    <scope>NUCLEOTIDE SEQUENCE [LARGE SCALE GENOMIC DNA]</scope>
    <source>
        <strain evidence="3">Sxm20200214</strain>
        <tissue evidence="3">Leaf</tissue>
    </source>
</reference>
<dbReference type="InterPro" id="IPR036047">
    <property type="entry name" value="F-box-like_dom_sf"/>
</dbReference>
<dbReference type="SMART" id="SM00256">
    <property type="entry name" value="FBOX"/>
    <property type="match status" value="1"/>
</dbReference>
<dbReference type="InterPro" id="IPR015915">
    <property type="entry name" value="Kelch-typ_b-propeller"/>
</dbReference>
<proteinExistence type="predicted"/>
<dbReference type="Gene3D" id="2.120.10.80">
    <property type="entry name" value="Kelch-type beta propeller"/>
    <property type="match status" value="1"/>
</dbReference>
<dbReference type="InterPro" id="IPR006527">
    <property type="entry name" value="F-box-assoc_dom_typ1"/>
</dbReference>
<feature type="compositionally biased region" description="Basic residues" evidence="1">
    <location>
        <begin position="470"/>
        <end position="482"/>
    </location>
</feature>
<name>A0A8X7NR58_BRACI</name>
<evidence type="ECO:0000313" key="4">
    <source>
        <dbReference type="Proteomes" id="UP000886595"/>
    </source>
</evidence>
<dbReference type="OrthoDB" id="1113053at2759"/>
<accession>A0A8X7NR58</accession>
<dbReference type="Pfam" id="PF00646">
    <property type="entry name" value="F-box"/>
    <property type="match status" value="1"/>
</dbReference>
<dbReference type="NCBIfam" id="TIGR01640">
    <property type="entry name" value="F_box_assoc_1"/>
    <property type="match status" value="1"/>
</dbReference>
<dbReference type="InterPro" id="IPR050796">
    <property type="entry name" value="SCF_F-box_component"/>
</dbReference>
<protein>
    <recommendedName>
        <fullName evidence="2">F-box domain-containing protein</fullName>
    </recommendedName>
</protein>
<dbReference type="InterPro" id="IPR001810">
    <property type="entry name" value="F-box_dom"/>
</dbReference>